<protein>
    <recommendedName>
        <fullName evidence="4">Magnesium-dependent phosphatase-1</fullName>
    </recommendedName>
</protein>
<name>A0AB34IWX5_PRYPA</name>
<dbReference type="Gene3D" id="3.40.50.1000">
    <property type="entry name" value="HAD superfamily/HAD-like"/>
    <property type="match status" value="1"/>
</dbReference>
<dbReference type="NCBIfam" id="TIGR01681">
    <property type="entry name" value="HAD-SF-IIIC"/>
    <property type="match status" value="1"/>
</dbReference>
<dbReference type="EMBL" id="JBGBPQ010000016">
    <property type="protein sequence ID" value="KAL1508516.1"/>
    <property type="molecule type" value="Genomic_DNA"/>
</dbReference>
<evidence type="ECO:0000256" key="1">
    <source>
        <dbReference type="SAM" id="MobiDB-lite"/>
    </source>
</evidence>
<dbReference type="InterPro" id="IPR010033">
    <property type="entry name" value="HAD_SF_ppase_IIIC"/>
</dbReference>
<reference evidence="2 3" key="1">
    <citation type="journal article" date="2024" name="Science">
        <title>Giant polyketide synthase enzymes in the biosynthesis of giant marine polyether toxins.</title>
        <authorList>
            <person name="Fallon T.R."/>
            <person name="Shende V.V."/>
            <person name="Wierzbicki I.H."/>
            <person name="Pendleton A.L."/>
            <person name="Watervoot N.F."/>
            <person name="Auber R.P."/>
            <person name="Gonzalez D.J."/>
            <person name="Wisecaver J.H."/>
            <person name="Moore B.S."/>
        </authorList>
    </citation>
    <scope>NUCLEOTIDE SEQUENCE [LARGE SCALE GENOMIC DNA]</scope>
    <source>
        <strain evidence="2 3">12B1</strain>
    </source>
</reference>
<accession>A0AB34IWX5</accession>
<sequence length="244" mass="27128">MQPPCKRARADGLERDLRTAGPACVVFDLDHTLWEGNCEEFSIASVLESPTELVDPATGRALRLFPDVPRLFALLSDCRIPIGIASSSPASRVAMRLLQSYGLSRMVAHAEVHAGRKEPHLREIARRLSVPLSKVLFFDDLTHNIRDAERLGCTAVRVSQGMDFEQLRFGLKCFAERKRGSSLMSSWLNGGTSAQVGRDADHHVDDETGENRMEAGQHHEKDSLSRRLTMGEKTLAIRRENPGD</sequence>
<dbReference type="SUPFAM" id="SSF56784">
    <property type="entry name" value="HAD-like"/>
    <property type="match status" value="1"/>
</dbReference>
<dbReference type="InterPro" id="IPR036412">
    <property type="entry name" value="HAD-like_sf"/>
</dbReference>
<dbReference type="PANTHER" id="PTHR17901:SF14">
    <property type="entry name" value="MAGNESIUM-DEPENDENT PHOSPHATASE 1"/>
    <property type="match status" value="1"/>
</dbReference>
<gene>
    <name evidence="2" type="ORF">AB1Y20_004616</name>
</gene>
<dbReference type="PANTHER" id="PTHR17901">
    <property type="entry name" value="MAGNESIUM-DEPENDENT PHOSPHATASE 1 MDP1"/>
    <property type="match status" value="1"/>
</dbReference>
<dbReference type="InterPro" id="IPR023214">
    <property type="entry name" value="HAD_sf"/>
</dbReference>
<proteinExistence type="predicted"/>
<feature type="compositionally biased region" description="Basic and acidic residues" evidence="1">
    <location>
        <begin position="198"/>
        <end position="225"/>
    </location>
</feature>
<organism evidence="2 3">
    <name type="scientific">Prymnesium parvum</name>
    <name type="common">Toxic golden alga</name>
    <dbReference type="NCBI Taxonomy" id="97485"/>
    <lineage>
        <taxon>Eukaryota</taxon>
        <taxon>Haptista</taxon>
        <taxon>Haptophyta</taxon>
        <taxon>Prymnesiophyceae</taxon>
        <taxon>Prymnesiales</taxon>
        <taxon>Prymnesiaceae</taxon>
        <taxon>Prymnesium</taxon>
    </lineage>
</organism>
<evidence type="ECO:0008006" key="4">
    <source>
        <dbReference type="Google" id="ProtNLM"/>
    </source>
</evidence>
<feature type="region of interest" description="Disordered" evidence="1">
    <location>
        <begin position="191"/>
        <end position="232"/>
    </location>
</feature>
<dbReference type="Pfam" id="PF12689">
    <property type="entry name" value="Acid_PPase"/>
    <property type="match status" value="1"/>
</dbReference>
<dbReference type="InterPro" id="IPR010036">
    <property type="entry name" value="MDP_1_eu_arc"/>
</dbReference>
<comment type="caution">
    <text evidence="2">The sequence shown here is derived from an EMBL/GenBank/DDBJ whole genome shotgun (WGS) entry which is preliminary data.</text>
</comment>
<dbReference type="AlphaFoldDB" id="A0AB34IWX5"/>
<evidence type="ECO:0000313" key="3">
    <source>
        <dbReference type="Proteomes" id="UP001515480"/>
    </source>
</evidence>
<keyword evidence="3" id="KW-1185">Reference proteome</keyword>
<dbReference type="Proteomes" id="UP001515480">
    <property type="component" value="Unassembled WGS sequence"/>
</dbReference>
<evidence type="ECO:0000313" key="2">
    <source>
        <dbReference type="EMBL" id="KAL1508516.1"/>
    </source>
</evidence>
<dbReference type="GO" id="GO:0003993">
    <property type="term" value="F:acid phosphatase activity"/>
    <property type="evidence" value="ECO:0007669"/>
    <property type="project" value="TreeGrafter"/>
</dbReference>